<evidence type="ECO:0000313" key="2">
    <source>
        <dbReference type="Proteomes" id="UP000325755"/>
    </source>
</evidence>
<accession>A0A5Q0BMZ0</accession>
<keyword evidence="2" id="KW-1185">Reference proteome</keyword>
<dbReference type="SUPFAM" id="SSF55874">
    <property type="entry name" value="ATPase domain of HSP90 chaperone/DNA topoisomerase II/histidine kinase"/>
    <property type="match status" value="1"/>
</dbReference>
<organism evidence="1 2">
    <name type="scientific">Candidatus Methylospira mobilis</name>
    <dbReference type="NCBI Taxonomy" id="1808979"/>
    <lineage>
        <taxon>Bacteria</taxon>
        <taxon>Pseudomonadati</taxon>
        <taxon>Pseudomonadota</taxon>
        <taxon>Gammaproteobacteria</taxon>
        <taxon>Methylococcales</taxon>
        <taxon>Methylococcaceae</taxon>
        <taxon>Candidatus Methylospira</taxon>
    </lineage>
</organism>
<dbReference type="InterPro" id="IPR036890">
    <property type="entry name" value="HATPase_C_sf"/>
</dbReference>
<sequence length="165" mass="18321">MINNAIDHSGSPTVAVYLRRDPINTYLKVSDNGEGVFLKIQKALGLWDARESILELAKGKLTTDPSRHTGEGIFFSSKAADQFDILSGNLNFAHEADGTDWLMVGQGDEPGTRVLMRLANDSERTLTSVFDAYAEPDDFRRERMTTSIGAAAIISWEKFWTSQAY</sequence>
<dbReference type="InParanoid" id="A0A5Q0BMZ0"/>
<reference evidence="1 2" key="1">
    <citation type="submission" date="2019-09" db="EMBL/GenBank/DDBJ databases">
        <title>Ecophysiology of the spiral-shaped methanotroph Methylospira mobilis as revealed by the complete genome sequence.</title>
        <authorList>
            <person name="Oshkin I.Y."/>
            <person name="Dedysh S.N."/>
            <person name="Miroshnikov K."/>
            <person name="Danilova O.V."/>
            <person name="Hakobyan A."/>
            <person name="Liesack W."/>
        </authorList>
    </citation>
    <scope>NUCLEOTIDE SEQUENCE [LARGE SCALE GENOMIC DNA]</scope>
    <source>
        <strain evidence="1 2">Shm1</strain>
    </source>
</reference>
<dbReference type="OrthoDB" id="1778336at2"/>
<evidence type="ECO:0000313" key="1">
    <source>
        <dbReference type="EMBL" id="QFY43467.1"/>
    </source>
</evidence>
<proteinExistence type="predicted"/>
<dbReference type="Proteomes" id="UP000325755">
    <property type="component" value="Chromosome"/>
</dbReference>
<dbReference type="EMBL" id="CP044205">
    <property type="protein sequence ID" value="QFY43467.1"/>
    <property type="molecule type" value="Genomic_DNA"/>
</dbReference>
<name>A0A5Q0BMZ0_9GAMM</name>
<dbReference type="RefSeq" id="WP_153249451.1">
    <property type="nucleotide sequence ID" value="NZ_CP044205.1"/>
</dbReference>
<protein>
    <submittedName>
        <fullName evidence="1">Uncharacterized protein</fullName>
    </submittedName>
</protein>
<dbReference type="Gene3D" id="3.30.565.10">
    <property type="entry name" value="Histidine kinase-like ATPase, C-terminal domain"/>
    <property type="match status" value="1"/>
</dbReference>
<gene>
    <name evidence="1" type="ORF">F6R98_13270</name>
</gene>
<dbReference type="AlphaFoldDB" id="A0A5Q0BMZ0"/>
<dbReference type="KEGG" id="mmob:F6R98_13270"/>